<evidence type="ECO:0000313" key="2">
    <source>
        <dbReference type="Proteomes" id="UP001165063"/>
    </source>
</evidence>
<dbReference type="GO" id="GO:0003676">
    <property type="term" value="F:nucleic acid binding"/>
    <property type="evidence" value="ECO:0007669"/>
    <property type="project" value="InterPro"/>
</dbReference>
<organism evidence="1 2">
    <name type="scientific">Ambrosiozyma monospora</name>
    <name type="common">Yeast</name>
    <name type="synonym">Endomycopsis monosporus</name>
    <dbReference type="NCBI Taxonomy" id="43982"/>
    <lineage>
        <taxon>Eukaryota</taxon>
        <taxon>Fungi</taxon>
        <taxon>Dikarya</taxon>
        <taxon>Ascomycota</taxon>
        <taxon>Saccharomycotina</taxon>
        <taxon>Pichiomycetes</taxon>
        <taxon>Pichiales</taxon>
        <taxon>Pichiaceae</taxon>
        <taxon>Ambrosiozyma</taxon>
    </lineage>
</organism>
<dbReference type="EMBL" id="BSXU01002548">
    <property type="protein sequence ID" value="GMG38362.1"/>
    <property type="molecule type" value="Genomic_DNA"/>
</dbReference>
<dbReference type="Gene3D" id="3.30.420.10">
    <property type="entry name" value="Ribonuclease H-like superfamily/Ribonuclease H"/>
    <property type="match status" value="1"/>
</dbReference>
<dbReference type="Proteomes" id="UP001165063">
    <property type="component" value="Unassembled WGS sequence"/>
</dbReference>
<comment type="caution">
    <text evidence="1">The sequence shown here is derived from an EMBL/GenBank/DDBJ whole genome shotgun (WGS) entry which is preliminary data.</text>
</comment>
<dbReference type="PANTHER" id="PTHR11439">
    <property type="entry name" value="GAG-POL-RELATED RETROTRANSPOSON"/>
    <property type="match status" value="1"/>
</dbReference>
<dbReference type="PANTHER" id="PTHR11439:SF483">
    <property type="entry name" value="PEPTIDE SYNTHASE GLIP-LIKE, PUTATIVE (AFU_ORTHOLOGUE AFUA_3G12920)-RELATED"/>
    <property type="match status" value="1"/>
</dbReference>
<accession>A0A9W6YU47</accession>
<keyword evidence="2" id="KW-1185">Reference proteome</keyword>
<evidence type="ECO:0000313" key="1">
    <source>
        <dbReference type="EMBL" id="GMG38362.1"/>
    </source>
</evidence>
<dbReference type="CDD" id="cd09272">
    <property type="entry name" value="RNase_HI_RT_Ty1"/>
    <property type="match status" value="1"/>
</dbReference>
<dbReference type="SUPFAM" id="SSF53098">
    <property type="entry name" value="Ribonuclease H-like"/>
    <property type="match status" value="1"/>
</dbReference>
<sequence length="437" mass="49831">MVRLLKYCYGLNESPRAFFDMLQNALSMTFPKAISDNCLHVRKDKDYLIYHVDDLLLLTSNPTDFESTLAKTFSSSFTKDDVVDYFIGHEIHVTREDIQLSITQHIEAAVDKLHDDEQKFVKHGSPRPFTSLAKDFHSIYGNKDYYKTHTQTFTPDHKLSMDDIEQDVIESEFLAEASKNPTLTAETMKACTKLNLPRYNISKLEYLSLTGSLQYIASHGRFDIQYYASALAQYNNCPTALQYVQAIQVFAYLWSTRYSYYRYPKQKTETKQALVKVYTDASLIKARGHAGFIITLNEMIVATKSFKIKEVVNSTYNAELIALFAGVHTAMVNLPTIQELGFEKPTVDVYCDNQPLIRALNQAPVMVSKQTTPFLNATHYLHEQLMMDRIDLHHIMGVINPADILTKPLHGTKIQELMSTTVLAKCFQLVIEGKPSI</sequence>
<dbReference type="InterPro" id="IPR036397">
    <property type="entry name" value="RNaseH_sf"/>
</dbReference>
<protein>
    <submittedName>
        <fullName evidence="1">Unnamed protein product</fullName>
    </submittedName>
</protein>
<gene>
    <name evidence="1" type="ORF">Amon01_000493600</name>
</gene>
<proteinExistence type="predicted"/>
<dbReference type="OrthoDB" id="4068312at2759"/>
<dbReference type="InterPro" id="IPR012337">
    <property type="entry name" value="RNaseH-like_sf"/>
</dbReference>
<reference evidence="1" key="1">
    <citation type="submission" date="2023-04" db="EMBL/GenBank/DDBJ databases">
        <title>Ambrosiozyma monospora NBRC 1965.</title>
        <authorList>
            <person name="Ichikawa N."/>
            <person name="Sato H."/>
            <person name="Tonouchi N."/>
        </authorList>
    </citation>
    <scope>NUCLEOTIDE SEQUENCE</scope>
    <source>
        <strain evidence="1">NBRC 1965</strain>
    </source>
</reference>
<dbReference type="AlphaFoldDB" id="A0A9W6YU47"/>
<name>A0A9W6YU47_AMBMO</name>